<evidence type="ECO:0000256" key="8">
    <source>
        <dbReference type="RuleBase" id="RU364072"/>
    </source>
</evidence>
<keyword evidence="4 8" id="KW-0276">Fatty acid metabolism</keyword>
<name>A0A149V7F0_9PROT</name>
<dbReference type="GO" id="GO:0003989">
    <property type="term" value="F:acetyl-CoA carboxylase activity"/>
    <property type="evidence" value="ECO:0007669"/>
    <property type="project" value="InterPro"/>
</dbReference>
<evidence type="ECO:0000256" key="5">
    <source>
        <dbReference type="ARBA" id="ARBA00023098"/>
    </source>
</evidence>
<feature type="domain" description="Lipoyl-binding" evidence="10">
    <location>
        <begin position="72"/>
        <end position="148"/>
    </location>
</feature>
<accession>A0A149V7F0</accession>
<dbReference type="SUPFAM" id="SSF51230">
    <property type="entry name" value="Single hybrid motif"/>
    <property type="match status" value="1"/>
</dbReference>
<evidence type="ECO:0000256" key="9">
    <source>
        <dbReference type="SAM" id="MobiDB-lite"/>
    </source>
</evidence>
<keyword evidence="3 8" id="KW-0444">Lipid biosynthesis</keyword>
<dbReference type="AlphaFoldDB" id="A0A149V7F0"/>
<dbReference type="UniPathway" id="UPA00094"/>
<evidence type="ECO:0000256" key="4">
    <source>
        <dbReference type="ARBA" id="ARBA00022832"/>
    </source>
</evidence>
<comment type="caution">
    <text evidence="11">The sequence shown here is derived from an EMBL/GenBank/DDBJ whole genome shotgun (WGS) entry which is preliminary data.</text>
</comment>
<evidence type="ECO:0000256" key="1">
    <source>
        <dbReference type="ARBA" id="ARBA00003761"/>
    </source>
</evidence>
<evidence type="ECO:0000313" key="12">
    <source>
        <dbReference type="Proteomes" id="UP000075462"/>
    </source>
</evidence>
<dbReference type="InterPro" id="IPR001882">
    <property type="entry name" value="Biotin_BS"/>
</dbReference>
<feature type="compositionally biased region" description="Low complexity" evidence="9">
    <location>
        <begin position="50"/>
        <end position="68"/>
    </location>
</feature>
<dbReference type="OrthoDB" id="9811735at2"/>
<evidence type="ECO:0000313" key="11">
    <source>
        <dbReference type="EMBL" id="KXV76065.1"/>
    </source>
</evidence>
<dbReference type="PROSITE" id="PS00188">
    <property type="entry name" value="BIOTIN"/>
    <property type="match status" value="1"/>
</dbReference>
<dbReference type="GO" id="GO:0009317">
    <property type="term" value="C:acetyl-CoA carboxylase complex"/>
    <property type="evidence" value="ECO:0007669"/>
    <property type="project" value="InterPro"/>
</dbReference>
<evidence type="ECO:0000259" key="10">
    <source>
        <dbReference type="PROSITE" id="PS50968"/>
    </source>
</evidence>
<organism evidence="11 12">
    <name type="scientific">Acetobacter cerevisiae</name>
    <dbReference type="NCBI Taxonomy" id="178900"/>
    <lineage>
        <taxon>Bacteria</taxon>
        <taxon>Pseudomonadati</taxon>
        <taxon>Pseudomonadota</taxon>
        <taxon>Alphaproteobacteria</taxon>
        <taxon>Acetobacterales</taxon>
        <taxon>Acetobacteraceae</taxon>
        <taxon>Acetobacter</taxon>
    </lineage>
</organism>
<dbReference type="PROSITE" id="PS50968">
    <property type="entry name" value="BIOTINYL_LIPOYL"/>
    <property type="match status" value="1"/>
</dbReference>
<keyword evidence="6 8" id="KW-0275">Fatty acid biosynthesis</keyword>
<dbReference type="PRINTS" id="PR01071">
    <property type="entry name" value="ACOABIOTINCC"/>
</dbReference>
<evidence type="ECO:0000256" key="7">
    <source>
        <dbReference type="ARBA" id="ARBA00023267"/>
    </source>
</evidence>
<evidence type="ECO:0000256" key="6">
    <source>
        <dbReference type="ARBA" id="ARBA00023160"/>
    </source>
</evidence>
<evidence type="ECO:0000256" key="3">
    <source>
        <dbReference type="ARBA" id="ARBA00022516"/>
    </source>
</evidence>
<protein>
    <recommendedName>
        <fullName evidence="8">Biotin carboxyl carrier protein of acetyl-CoA carboxylase</fullName>
    </recommendedName>
</protein>
<feature type="region of interest" description="Disordered" evidence="9">
    <location>
        <begin position="49"/>
        <end position="68"/>
    </location>
</feature>
<sequence length="152" mass="16037">MKGPAPSGPIDMEQLTALMSCMQQLGVRLLDYTAPDGTHLVLRAPEPSQSGQLALSEGAAAAPLPAPDAAPSSQLLASMHGVFYIAPSPGEDPYVQPGDVVEEGQPIGVLEAMKTLTRLEADYRCRILSILVKDATPVEPGMPLFSVEKLDD</sequence>
<dbReference type="GO" id="GO:0006633">
    <property type="term" value="P:fatty acid biosynthetic process"/>
    <property type="evidence" value="ECO:0007669"/>
    <property type="project" value="UniProtKB-UniPathway"/>
</dbReference>
<comment type="pathway">
    <text evidence="2 8">Lipid metabolism; fatty acid biosynthesis.</text>
</comment>
<dbReference type="CDD" id="cd06850">
    <property type="entry name" value="biotinyl_domain"/>
    <property type="match status" value="1"/>
</dbReference>
<proteinExistence type="predicted"/>
<reference evidence="11 12" key="1">
    <citation type="submission" date="2015-06" db="EMBL/GenBank/DDBJ databases">
        <title>Improved classification and identification of acetic acid bacteria using matrix-assisted laser desorption/ionization time-of-flight mass spectrometry; Gluconobacter nephelii and Gluconobacter uchimurae are later heterotypic synonyms of Gluconobacter japonicus and Gluconobacter oxydans, respectively.</title>
        <authorList>
            <person name="Li L."/>
            <person name="Cleenwerck I."/>
            <person name="De Vuyst L."/>
            <person name="Vandamme P."/>
        </authorList>
    </citation>
    <scope>NUCLEOTIDE SEQUENCE [LARGE SCALE GENOMIC DNA]</scope>
    <source>
        <strain evidence="11 12">LMG 1545</strain>
    </source>
</reference>
<dbReference type="InterPro" id="IPR000089">
    <property type="entry name" value="Biotin_lipoyl"/>
</dbReference>
<keyword evidence="7 8" id="KW-0092">Biotin</keyword>
<dbReference type="EMBL" id="LIAA01000065">
    <property type="protein sequence ID" value="KXV76065.1"/>
    <property type="molecule type" value="Genomic_DNA"/>
</dbReference>
<gene>
    <name evidence="11" type="ORF">AD954_13435</name>
</gene>
<keyword evidence="5 8" id="KW-0443">Lipid metabolism</keyword>
<dbReference type="Proteomes" id="UP000075462">
    <property type="component" value="Unassembled WGS sequence"/>
</dbReference>
<dbReference type="Gene3D" id="2.40.50.100">
    <property type="match status" value="1"/>
</dbReference>
<dbReference type="PATRIC" id="fig|178900.7.peg.2766"/>
<dbReference type="Pfam" id="PF00364">
    <property type="entry name" value="Biotin_lipoyl"/>
    <property type="match status" value="1"/>
</dbReference>
<dbReference type="InterPro" id="IPR011053">
    <property type="entry name" value="Single_hybrid_motif"/>
</dbReference>
<dbReference type="InterPro" id="IPR001249">
    <property type="entry name" value="AcCoA_biotinCC"/>
</dbReference>
<comment type="function">
    <text evidence="1 8">This protein is a component of the acetyl coenzyme A carboxylase complex; first, biotin carboxylase catalyzes the carboxylation of the carrier protein and then the transcarboxylase transfers the carboxyl group to form malonyl-CoA.</text>
</comment>
<evidence type="ECO:0000256" key="2">
    <source>
        <dbReference type="ARBA" id="ARBA00005194"/>
    </source>
</evidence>